<dbReference type="Proteomes" id="UP001148838">
    <property type="component" value="Unassembled WGS sequence"/>
</dbReference>
<accession>A0ABQ8TAK2</accession>
<evidence type="ECO:0000313" key="2">
    <source>
        <dbReference type="EMBL" id="KAJ4443011.1"/>
    </source>
</evidence>
<feature type="compositionally biased region" description="Acidic residues" evidence="1">
    <location>
        <begin position="69"/>
        <end position="86"/>
    </location>
</feature>
<proteinExistence type="predicted"/>
<protein>
    <submittedName>
        <fullName evidence="2">Uncharacterized protein</fullName>
    </submittedName>
</protein>
<feature type="region of interest" description="Disordered" evidence="1">
    <location>
        <begin position="65"/>
        <end position="95"/>
    </location>
</feature>
<evidence type="ECO:0000313" key="3">
    <source>
        <dbReference type="Proteomes" id="UP001148838"/>
    </source>
</evidence>
<name>A0ABQ8TAK2_PERAM</name>
<reference evidence="2 3" key="1">
    <citation type="journal article" date="2022" name="Allergy">
        <title>Genome assembly and annotation of Periplaneta americana reveal a comprehensive cockroach allergen profile.</title>
        <authorList>
            <person name="Wang L."/>
            <person name="Xiong Q."/>
            <person name="Saelim N."/>
            <person name="Wang L."/>
            <person name="Nong W."/>
            <person name="Wan A.T."/>
            <person name="Shi M."/>
            <person name="Liu X."/>
            <person name="Cao Q."/>
            <person name="Hui J.H.L."/>
            <person name="Sookrung N."/>
            <person name="Leung T.F."/>
            <person name="Tungtrongchitr A."/>
            <person name="Tsui S.K.W."/>
        </authorList>
    </citation>
    <scope>NUCLEOTIDE SEQUENCE [LARGE SCALE GENOMIC DNA]</scope>
    <source>
        <strain evidence="2">PWHHKU_190912</strain>
    </source>
</reference>
<evidence type="ECO:0000256" key="1">
    <source>
        <dbReference type="SAM" id="MobiDB-lite"/>
    </source>
</evidence>
<dbReference type="EMBL" id="JAJSOF020000013">
    <property type="protein sequence ID" value="KAJ4443011.1"/>
    <property type="molecule type" value="Genomic_DNA"/>
</dbReference>
<comment type="caution">
    <text evidence="2">The sequence shown here is derived from an EMBL/GenBank/DDBJ whole genome shotgun (WGS) entry which is preliminary data.</text>
</comment>
<gene>
    <name evidence="2" type="ORF">ANN_04661</name>
</gene>
<sequence>MSEYGRTPLKLIKQYQKYWKDQTDKMPAKRVATAAVSYNPKGKSLLGKPMKIWRDQFHRRRNRQINLITEEEEEEEEEDEEEEEEEERRRRGRGR</sequence>
<organism evidence="2 3">
    <name type="scientific">Periplaneta americana</name>
    <name type="common">American cockroach</name>
    <name type="synonym">Blatta americana</name>
    <dbReference type="NCBI Taxonomy" id="6978"/>
    <lineage>
        <taxon>Eukaryota</taxon>
        <taxon>Metazoa</taxon>
        <taxon>Ecdysozoa</taxon>
        <taxon>Arthropoda</taxon>
        <taxon>Hexapoda</taxon>
        <taxon>Insecta</taxon>
        <taxon>Pterygota</taxon>
        <taxon>Neoptera</taxon>
        <taxon>Polyneoptera</taxon>
        <taxon>Dictyoptera</taxon>
        <taxon>Blattodea</taxon>
        <taxon>Blattoidea</taxon>
        <taxon>Blattidae</taxon>
        <taxon>Blattinae</taxon>
        <taxon>Periplaneta</taxon>
    </lineage>
</organism>
<keyword evidence="3" id="KW-1185">Reference proteome</keyword>